<evidence type="ECO:0000313" key="3">
    <source>
        <dbReference type="EMBL" id="VFT95268.1"/>
    </source>
</evidence>
<gene>
    <name evidence="3" type="primary">Aste57867_18532</name>
    <name evidence="2" type="ORF">As57867_018470</name>
    <name evidence="3" type="ORF">ASTE57867_18532</name>
</gene>
<reference evidence="3 4" key="1">
    <citation type="submission" date="2019-03" db="EMBL/GenBank/DDBJ databases">
        <authorList>
            <person name="Gaulin E."/>
            <person name="Dumas B."/>
        </authorList>
    </citation>
    <scope>NUCLEOTIDE SEQUENCE [LARGE SCALE GENOMIC DNA]</scope>
    <source>
        <strain evidence="3">CBS 568.67</strain>
    </source>
</reference>
<sequence>MDDSSSDDSELYLALRDLEPTRTRSLRSHAAAASSNRHTAVLEDDETQDMLVALYYWRQKLCSKYFQAWRQGTAPGSTSTSRRSTAARRSSSTRDDLHRRRRESPPRRLRRQANAILLRHQNATQKATARNDDSGYPSSDDESTWSFRLDTPATAPRRHALRAPTSSSSVLQTHTAQVARQRQAIAATIQKEHDQHARMVAIKARFGLLDATFSTWKDSVDADRPRRAALLAAAMANRRRHVHAMVWSPWRAFVAWKRQSTRARFVAARTRYQHVLRAWMYMTSVHRTGAFLASKCAAKRQIRHWREWALAFARRQRWRVLLFYATARRTQTTQAHVYRAWLSFASTNRRKRRNDRAARTFCRAGTLRRWLHTWRAACDIHLAEDRARERVVAQATAVRTWRRLVLRRRQRDDHEQLAHAWRDSQLAKTCMRYWRRYLLVQTHAHHQTRRAEHHDARRRLDRVFERWIRETQRKSAAQARRRLADCWHLVQVRRRTFFAWQSYVDERQRLCMAALHHYSVHTDRVFHGWQRHVQDMQGRRWKAVEMTLAARCRRVAAHVTAWRATAHRLHYLNLLRCRLQIRFALAAMRRHMDAWKAYVLPKLRRRRHCAAFRSHAMARCLGRVLQRWHHVMVASHEWCRFVQLLDESHTTKRILYGFHQWRLHAKGVVVAAARRRRLVDGILVAWKQFASARATRSHKLRHAAQFHAFKLQEQAFMGWWLRLARVRDVRARAIDVQATTRRRVVDTSWRRWRTRHTEARVAMKAMTWHAQRRLRVVFDAFRAAVAAAAHDNKLCRAARLLWTGKLHAAFFDRWVAYVAHQRLQADQTDIARDLHACHCVTRAFRGWCAEHRHRKSNAKWEGVHMQRQLAGAVRQWRGHTTAHAARLGQDSSATTHYRNGMCRRVLLGWSDGAAFRRHLRESAARVASAMTCFRMRQVIQRLHQLASARRGRAAADASIDAHWARVHRKKSVRALAEHAATAKRRRNQRISAQRWGNTQLQRCVLGEWRTWVRRCRHVRAMLVDAMGLQLAAKTKFVFGRWKQFVDRRHRLHVGAAMATHHALVRSVALWHENARESHRFRRLLDHTRGLLFGNTTRTSMAAWKQFAAASRRKREHGVAAATCFATRSRAKALHAWETVYRRQKALAGAVAARTRRQKQRVWSGWRQVIRRRRMRRAQCELAALHFTAKCLRRAWKAWNVTKRESRAADDALVAACRRRQTMRRAWREWRVFQHHAAILRKVTRMWKQRHLLVCFRSWAIFRGHQARKVLQGRQSQKHYHRHLLVRAFEPWRRLQCVRTFKEARVAKAVTHNTTRLVRPCMTRWVILTHRTKRTKQILTSAFRRDAAMSMFRCFRGWQQHVRGVRARCESLCAYEAAVADFKLEKCVAKWHTHATRSQARRLLDQRAMDFLDRKRRWRAFDAWVLFGFVAKERALQTQLAFDHAAAASLRHRFDRWMEFTYVAYQAAQATRHYHATLLQETWSSWMAFRQSLVCCQEAIDVAAQHHEFAMRRAAWRDWRLFCMRRLQSRLAHQHFAIHTQRTTFRDWQDHVVHLHKLRHAWIFWETTALGLRFQRWRRFVETGNLRRAQTRLVLALRQRLALKRWLHWTRSVHQHKSQLVWAANLFYESSVGWYFRQWRSQFASKVHERRQVERAVSHLMCKGVRGYFERWKALRVAAQQQRDAAAMAEYHLVVSRQRRAIRWLRDNVLDHRHVTTIWHHVTDFFQRHANAKCFAAWRAFVVARERRHLLVLTATVHWGTHTQRAVFAHWRAQATHVAYLRARVFRSRHLYFSSLYSRVFFRLRRFATLKRQLRHVSHRVAARRRGEWFERSVARLWKQFRADSIVSRKRAARASRLYRRAHLTRLFGHWKSVACERWMRHRLVEYGLLARETLGLLAAVRRWASKTADTKRIKAQGWRLLEVHLVAGSMARWRRFAASRRAARAVDTLVAHRQQAKALQAWLHSLLQKDMTWHAPESRSGAAVSPL</sequence>
<accession>A0A485LE39</accession>
<dbReference type="OrthoDB" id="78702at2759"/>
<feature type="compositionally biased region" description="Basic and acidic residues" evidence="1">
    <location>
        <begin position="92"/>
        <end position="106"/>
    </location>
</feature>
<dbReference type="PANTHER" id="PTHR22028">
    <property type="entry name" value="SFI1 SPINDLE BODY DOMAIN-CONTAINING PROTEIN-RELATED"/>
    <property type="match status" value="1"/>
</dbReference>
<dbReference type="PANTHER" id="PTHR22028:SF9">
    <property type="entry name" value="SFI1 SPINDLE BODY DOMAIN-CONTAINING PROTEIN"/>
    <property type="match status" value="1"/>
</dbReference>
<proteinExistence type="predicted"/>
<protein>
    <submittedName>
        <fullName evidence="3">Aste57867_18532 protein</fullName>
    </submittedName>
</protein>
<dbReference type="EMBL" id="VJMH01006395">
    <property type="protein sequence ID" value="KAF0690059.1"/>
    <property type="molecule type" value="Genomic_DNA"/>
</dbReference>
<organism evidence="3 4">
    <name type="scientific">Aphanomyces stellatus</name>
    <dbReference type="NCBI Taxonomy" id="120398"/>
    <lineage>
        <taxon>Eukaryota</taxon>
        <taxon>Sar</taxon>
        <taxon>Stramenopiles</taxon>
        <taxon>Oomycota</taxon>
        <taxon>Saprolegniomycetes</taxon>
        <taxon>Saprolegniales</taxon>
        <taxon>Verrucalvaceae</taxon>
        <taxon>Aphanomyces</taxon>
    </lineage>
</organism>
<reference evidence="2" key="2">
    <citation type="submission" date="2019-06" db="EMBL/GenBank/DDBJ databases">
        <title>Genomics analysis of Aphanomyces spp. identifies a new class of oomycete effector associated with host adaptation.</title>
        <authorList>
            <person name="Gaulin E."/>
        </authorList>
    </citation>
    <scope>NUCLEOTIDE SEQUENCE</scope>
    <source>
        <strain evidence="2">CBS 578.67</strain>
    </source>
</reference>
<name>A0A485LE39_9STRA</name>
<feature type="compositionally biased region" description="Polar residues" evidence="1">
    <location>
        <begin position="164"/>
        <end position="174"/>
    </location>
</feature>
<evidence type="ECO:0000313" key="4">
    <source>
        <dbReference type="Proteomes" id="UP000332933"/>
    </source>
</evidence>
<evidence type="ECO:0000313" key="2">
    <source>
        <dbReference type="EMBL" id="KAF0690059.1"/>
    </source>
</evidence>
<keyword evidence="4" id="KW-1185">Reference proteome</keyword>
<dbReference type="InterPro" id="IPR052270">
    <property type="entry name" value="CACF_protein"/>
</dbReference>
<dbReference type="Proteomes" id="UP000332933">
    <property type="component" value="Unassembled WGS sequence"/>
</dbReference>
<feature type="compositionally biased region" description="Low complexity" evidence="1">
    <location>
        <begin position="77"/>
        <end position="90"/>
    </location>
</feature>
<dbReference type="EMBL" id="CAADRA010006416">
    <property type="protein sequence ID" value="VFT95268.1"/>
    <property type="molecule type" value="Genomic_DNA"/>
</dbReference>
<evidence type="ECO:0000256" key="1">
    <source>
        <dbReference type="SAM" id="MobiDB-lite"/>
    </source>
</evidence>
<feature type="region of interest" description="Disordered" evidence="1">
    <location>
        <begin position="72"/>
        <end position="175"/>
    </location>
</feature>
<dbReference type="GO" id="GO:0019902">
    <property type="term" value="F:phosphatase binding"/>
    <property type="evidence" value="ECO:0007669"/>
    <property type="project" value="TreeGrafter"/>
</dbReference>